<evidence type="ECO:0000256" key="2">
    <source>
        <dbReference type="ARBA" id="ARBA00022737"/>
    </source>
</evidence>
<keyword evidence="1" id="KW-0880">Kelch repeat</keyword>
<sequence length="64" mass="6903">MNGRRLQFGVAVIDDKLFVIGGRDGLKTLNTVECYNPKTKAWTVLPPIMSIARSTVGVAALNGK</sequence>
<evidence type="ECO:0000313" key="4">
    <source>
        <dbReference type="Proteomes" id="UP000694401"/>
    </source>
</evidence>
<name>A0A8D2NRX0_ZOSLA</name>
<dbReference type="AlphaFoldDB" id="A0A8D2NRX0"/>
<accession>A0A8D2NRX0</accession>
<organism evidence="3 4">
    <name type="scientific">Zosterops lateralis melanops</name>
    <dbReference type="NCBI Taxonomy" id="1220523"/>
    <lineage>
        <taxon>Eukaryota</taxon>
        <taxon>Metazoa</taxon>
        <taxon>Chordata</taxon>
        <taxon>Craniata</taxon>
        <taxon>Vertebrata</taxon>
        <taxon>Euteleostomi</taxon>
        <taxon>Archelosauria</taxon>
        <taxon>Archosauria</taxon>
        <taxon>Dinosauria</taxon>
        <taxon>Saurischia</taxon>
        <taxon>Theropoda</taxon>
        <taxon>Coelurosauria</taxon>
        <taxon>Aves</taxon>
        <taxon>Neognathae</taxon>
        <taxon>Neoaves</taxon>
        <taxon>Telluraves</taxon>
        <taxon>Australaves</taxon>
        <taxon>Passeriformes</taxon>
        <taxon>Sylvioidea</taxon>
        <taxon>Zosteropidae</taxon>
        <taxon>Zosterops</taxon>
    </lineage>
</organism>
<dbReference type="Pfam" id="PF01344">
    <property type="entry name" value="Kelch_1"/>
    <property type="match status" value="1"/>
</dbReference>
<reference evidence="3" key="2">
    <citation type="submission" date="2025-09" db="UniProtKB">
        <authorList>
            <consortium name="Ensembl"/>
        </authorList>
    </citation>
    <scope>IDENTIFICATION</scope>
</reference>
<dbReference type="SUPFAM" id="SSF117281">
    <property type="entry name" value="Kelch motif"/>
    <property type="match status" value="1"/>
</dbReference>
<dbReference type="Ensembl" id="ENSZLMT00000002375.1">
    <property type="protein sequence ID" value="ENSZLMP00000002287.1"/>
    <property type="gene ID" value="ENSZLMG00000001731.1"/>
</dbReference>
<keyword evidence="2" id="KW-0677">Repeat</keyword>
<dbReference type="InterPro" id="IPR006652">
    <property type="entry name" value="Kelch_1"/>
</dbReference>
<dbReference type="SMART" id="SM00612">
    <property type="entry name" value="Kelch"/>
    <property type="match status" value="1"/>
</dbReference>
<evidence type="ECO:0000256" key="1">
    <source>
        <dbReference type="ARBA" id="ARBA00022441"/>
    </source>
</evidence>
<dbReference type="PRINTS" id="PR00501">
    <property type="entry name" value="KELCHREPEAT"/>
</dbReference>
<dbReference type="InterPro" id="IPR015915">
    <property type="entry name" value="Kelch-typ_b-propeller"/>
</dbReference>
<reference evidence="3" key="1">
    <citation type="submission" date="2025-08" db="UniProtKB">
        <authorList>
            <consortium name="Ensembl"/>
        </authorList>
    </citation>
    <scope>IDENTIFICATION</scope>
</reference>
<dbReference type="PANTHER" id="PTHR46344:SF27">
    <property type="entry name" value="KELCH REPEAT SUPERFAMILY PROTEIN"/>
    <property type="match status" value="1"/>
</dbReference>
<keyword evidence="4" id="KW-1185">Reference proteome</keyword>
<evidence type="ECO:0008006" key="5">
    <source>
        <dbReference type="Google" id="ProtNLM"/>
    </source>
</evidence>
<dbReference type="Gene3D" id="2.120.10.80">
    <property type="entry name" value="Kelch-type beta propeller"/>
    <property type="match status" value="1"/>
</dbReference>
<protein>
    <recommendedName>
        <fullName evidence="5">Kelch repeat protein</fullName>
    </recommendedName>
</protein>
<dbReference type="PANTHER" id="PTHR46344">
    <property type="entry name" value="OS02G0202900 PROTEIN"/>
    <property type="match status" value="1"/>
</dbReference>
<dbReference type="Proteomes" id="UP000694401">
    <property type="component" value="Unassembled WGS sequence"/>
</dbReference>
<proteinExistence type="predicted"/>
<evidence type="ECO:0000313" key="3">
    <source>
        <dbReference type="Ensembl" id="ENSZLMP00000002287.1"/>
    </source>
</evidence>